<dbReference type="EMBL" id="JAGIYY010000001">
    <property type="protein sequence ID" value="MBP0437219.1"/>
    <property type="molecule type" value="Genomic_DNA"/>
</dbReference>
<dbReference type="InterPro" id="IPR036291">
    <property type="entry name" value="NAD(P)-bd_dom_sf"/>
</dbReference>
<keyword evidence="5" id="KW-1185">Reference proteome</keyword>
<feature type="domain" description="NAD-dependent epimerase/dehydratase" evidence="2">
    <location>
        <begin position="101"/>
        <end position="210"/>
    </location>
</feature>
<dbReference type="Proteomes" id="UP000666240">
    <property type="component" value="Unassembled WGS sequence"/>
</dbReference>
<dbReference type="CDD" id="cd05266">
    <property type="entry name" value="SDR_a4"/>
    <property type="match status" value="1"/>
</dbReference>
<accession>A0A8J7UI13</accession>
<dbReference type="RefSeq" id="WP_209333248.1">
    <property type="nucleotide sequence ID" value="NZ_JAGIYY010000001.1"/>
</dbReference>
<dbReference type="InterPro" id="IPR028939">
    <property type="entry name" value="P5C_Rdtase_cat_N"/>
</dbReference>
<protein>
    <submittedName>
        <fullName evidence="4">DUF1731 domain-containing protein</fullName>
    </submittedName>
</protein>
<sequence length="292" mass="31600">MRVLIFGAGFSGRAIGRRLSADGHPVVGTTRSPERLERLRLAALEPLVFDGVQGTPELRAELARTTHLILSAAPSAEGDPVLNALEGDLGVGTPALRWIGYLSTVGVYGDRGGNWVAEDDRLDPTSTRGRQRVAAEEAWLRFGAGRGVPVALLRLAGIYGPGRNALVNLAEGTAKRVIKPNQVFNRIHVDDIAGATALLAQKELGGAFNITDNEPAPPQDVVAFAASLLSVEAPPEVPFEAAEMSPMARSFYGDNKRVSNARLRETGYEFRYPDYRTALSDMVARKQWRDEQ</sequence>
<evidence type="ECO:0000259" key="2">
    <source>
        <dbReference type="Pfam" id="PF01370"/>
    </source>
</evidence>
<name>A0A8J7UI13_9HYPH</name>
<evidence type="ECO:0000256" key="1">
    <source>
        <dbReference type="ARBA" id="ARBA00023027"/>
    </source>
</evidence>
<dbReference type="Pfam" id="PF01370">
    <property type="entry name" value="Epimerase"/>
    <property type="match status" value="1"/>
</dbReference>
<dbReference type="InterPro" id="IPR001509">
    <property type="entry name" value="Epimerase_deHydtase"/>
</dbReference>
<dbReference type="Pfam" id="PF03807">
    <property type="entry name" value="F420_oxidored"/>
    <property type="match status" value="1"/>
</dbReference>
<organism evidence="4 5">
    <name type="scientific">Tianweitania sediminis</name>
    <dbReference type="NCBI Taxonomy" id="1502156"/>
    <lineage>
        <taxon>Bacteria</taxon>
        <taxon>Pseudomonadati</taxon>
        <taxon>Pseudomonadota</taxon>
        <taxon>Alphaproteobacteria</taxon>
        <taxon>Hyphomicrobiales</taxon>
        <taxon>Phyllobacteriaceae</taxon>
        <taxon>Tianweitania</taxon>
    </lineage>
</organism>
<dbReference type="Gene3D" id="3.40.50.720">
    <property type="entry name" value="NAD(P)-binding Rossmann-like Domain"/>
    <property type="match status" value="1"/>
</dbReference>
<dbReference type="AlphaFoldDB" id="A0A8J7UI13"/>
<keyword evidence="1" id="KW-0520">NAD</keyword>
<dbReference type="PANTHER" id="PTHR43574">
    <property type="entry name" value="EPIMERASE-RELATED"/>
    <property type="match status" value="1"/>
</dbReference>
<reference evidence="4" key="1">
    <citation type="submission" date="2021-03" db="EMBL/GenBank/DDBJ databases">
        <title>Genome sequencing and assembly of Tianweitania sediminis.</title>
        <authorList>
            <person name="Chhetri G."/>
        </authorList>
    </citation>
    <scope>NUCLEOTIDE SEQUENCE</scope>
    <source>
        <strain evidence="4">Z8</strain>
    </source>
</reference>
<proteinExistence type="predicted"/>
<gene>
    <name evidence="4" type="ORF">J5Y06_00970</name>
</gene>
<evidence type="ECO:0000313" key="5">
    <source>
        <dbReference type="Proteomes" id="UP000666240"/>
    </source>
</evidence>
<evidence type="ECO:0000313" key="4">
    <source>
        <dbReference type="EMBL" id="MBP0437219.1"/>
    </source>
</evidence>
<comment type="caution">
    <text evidence="4">The sequence shown here is derived from an EMBL/GenBank/DDBJ whole genome shotgun (WGS) entry which is preliminary data.</text>
</comment>
<dbReference type="SUPFAM" id="SSF51735">
    <property type="entry name" value="NAD(P)-binding Rossmann-fold domains"/>
    <property type="match status" value="1"/>
</dbReference>
<evidence type="ECO:0000259" key="3">
    <source>
        <dbReference type="Pfam" id="PF03807"/>
    </source>
</evidence>
<feature type="domain" description="Pyrroline-5-carboxylate reductase catalytic N-terminal" evidence="3">
    <location>
        <begin position="3"/>
        <end position="85"/>
    </location>
</feature>